<dbReference type="SUPFAM" id="SSF55486">
    <property type="entry name" value="Metalloproteases ('zincins'), catalytic domain"/>
    <property type="match status" value="1"/>
</dbReference>
<sequence length="50" mass="5612">MKDYWSVAGSLLPMGVSALFHMFKNNDDKNPDYNIPHIVQSGLGLPDKSY</sequence>
<keyword evidence="1" id="KW-1133">Transmembrane helix</keyword>
<evidence type="ECO:0000256" key="1">
    <source>
        <dbReference type="SAM" id="Phobius"/>
    </source>
</evidence>
<dbReference type="EMBL" id="MN740327">
    <property type="protein sequence ID" value="QHU00461.1"/>
    <property type="molecule type" value="Genomic_DNA"/>
</dbReference>
<accession>A0A6C0J6R0</accession>
<protein>
    <submittedName>
        <fullName evidence="2">Uncharacterized protein</fullName>
    </submittedName>
</protein>
<keyword evidence="1" id="KW-0472">Membrane</keyword>
<dbReference type="InterPro" id="IPR042089">
    <property type="entry name" value="Peptidase_M13_dom_2"/>
</dbReference>
<keyword evidence="1" id="KW-0812">Transmembrane</keyword>
<feature type="transmembrane region" description="Helical" evidence="1">
    <location>
        <begin position="6"/>
        <end position="23"/>
    </location>
</feature>
<organism evidence="2">
    <name type="scientific">viral metagenome</name>
    <dbReference type="NCBI Taxonomy" id="1070528"/>
    <lineage>
        <taxon>unclassified sequences</taxon>
        <taxon>metagenomes</taxon>
        <taxon>organismal metagenomes</taxon>
    </lineage>
</organism>
<reference evidence="2" key="1">
    <citation type="journal article" date="2020" name="Nature">
        <title>Giant virus diversity and host interactions through global metagenomics.</title>
        <authorList>
            <person name="Schulz F."/>
            <person name="Roux S."/>
            <person name="Paez-Espino D."/>
            <person name="Jungbluth S."/>
            <person name="Walsh D.A."/>
            <person name="Denef V.J."/>
            <person name="McMahon K.D."/>
            <person name="Konstantinidis K.T."/>
            <person name="Eloe-Fadrosh E.A."/>
            <person name="Kyrpides N.C."/>
            <person name="Woyke T."/>
        </authorList>
    </citation>
    <scope>NUCLEOTIDE SEQUENCE</scope>
    <source>
        <strain evidence="2">GVMAG-M-3300025860-20</strain>
    </source>
</reference>
<dbReference type="Gene3D" id="1.10.1380.10">
    <property type="entry name" value="Neutral endopeptidase , domain2"/>
    <property type="match status" value="1"/>
</dbReference>
<proteinExistence type="predicted"/>
<dbReference type="AlphaFoldDB" id="A0A6C0J6R0"/>
<evidence type="ECO:0000313" key="2">
    <source>
        <dbReference type="EMBL" id="QHU00461.1"/>
    </source>
</evidence>
<name>A0A6C0J6R0_9ZZZZ</name>